<keyword evidence="1" id="KW-0812">Transmembrane</keyword>
<evidence type="ECO:0000313" key="3">
    <source>
        <dbReference type="Proteomes" id="UP000698752"/>
    </source>
</evidence>
<keyword evidence="3" id="KW-1185">Reference proteome</keyword>
<accession>A0ABS5ELA7</accession>
<feature type="transmembrane region" description="Helical" evidence="1">
    <location>
        <begin position="64"/>
        <end position="83"/>
    </location>
</feature>
<name>A0ABS5ELA7_9PROT</name>
<comment type="caution">
    <text evidence="2">The sequence shown here is derived from an EMBL/GenBank/DDBJ whole genome shotgun (WGS) entry which is preliminary data.</text>
</comment>
<feature type="transmembrane region" description="Helical" evidence="1">
    <location>
        <begin position="120"/>
        <end position="147"/>
    </location>
</feature>
<sequence>MRTDELIGRLATELQPVRRLSSPGRRAALWLGFAALVIGAFTIAVGPRHDLMDYLSDPHEAMQLAFMVATGVLSAVAAFQLALPDRSGHWVLLPLPAALLWGGSLGMGCMAEVARLGPEALAFGTAWSCFRFIVLMGVPLAASMVWMLRHAGPVRPVPVAVLGGLAGAALSSAGLSLFHHLEAALMVLFWHGGGTLLVVLGFLLAGRRWQAREATRFTAV</sequence>
<gene>
    <name evidence="2" type="ORF">GXW78_19240</name>
</gene>
<dbReference type="EMBL" id="JAAEDI010000021">
    <property type="protein sequence ID" value="MBR0651813.1"/>
    <property type="molecule type" value="Genomic_DNA"/>
</dbReference>
<dbReference type="Proteomes" id="UP000698752">
    <property type="component" value="Unassembled WGS sequence"/>
</dbReference>
<evidence type="ECO:0000313" key="2">
    <source>
        <dbReference type="EMBL" id="MBR0651813.1"/>
    </source>
</evidence>
<keyword evidence="1" id="KW-0472">Membrane</keyword>
<dbReference type="RefSeq" id="WP_211870527.1">
    <property type="nucleotide sequence ID" value="NZ_JAAEDI010000021.1"/>
</dbReference>
<protein>
    <submittedName>
        <fullName evidence="2">DUF1109 domain-containing protein</fullName>
    </submittedName>
</protein>
<organism evidence="2 3">
    <name type="scientific">Neoroseomonas terrae</name>
    <dbReference type="NCBI Taxonomy" id="424799"/>
    <lineage>
        <taxon>Bacteria</taxon>
        <taxon>Pseudomonadati</taxon>
        <taxon>Pseudomonadota</taxon>
        <taxon>Alphaproteobacteria</taxon>
        <taxon>Acetobacterales</taxon>
        <taxon>Acetobacteraceae</taxon>
        <taxon>Neoroseomonas</taxon>
    </lineage>
</organism>
<feature type="transmembrane region" description="Helical" evidence="1">
    <location>
        <begin position="184"/>
        <end position="206"/>
    </location>
</feature>
<reference evidence="3" key="1">
    <citation type="journal article" date="2021" name="Syst. Appl. Microbiol.">
        <title>Roseomonas hellenica sp. nov., isolated from roots of wild-growing Alkanna tinctoria.</title>
        <authorList>
            <person name="Rat A."/>
            <person name="Naranjo H.D."/>
            <person name="Lebbe L."/>
            <person name="Cnockaert M."/>
            <person name="Krigas N."/>
            <person name="Grigoriadou K."/>
            <person name="Maloupa E."/>
            <person name="Willems A."/>
        </authorList>
    </citation>
    <scope>NUCLEOTIDE SEQUENCE [LARGE SCALE GENOMIC DNA]</scope>
    <source>
        <strain evidence="3">LMG 31159</strain>
    </source>
</reference>
<keyword evidence="1" id="KW-1133">Transmembrane helix</keyword>
<feature type="transmembrane region" description="Helical" evidence="1">
    <location>
        <begin position="27"/>
        <end position="44"/>
    </location>
</feature>
<dbReference type="Pfam" id="PF06532">
    <property type="entry name" value="NrsF"/>
    <property type="match status" value="1"/>
</dbReference>
<feature type="transmembrane region" description="Helical" evidence="1">
    <location>
        <begin position="159"/>
        <end position="178"/>
    </location>
</feature>
<evidence type="ECO:0000256" key="1">
    <source>
        <dbReference type="SAM" id="Phobius"/>
    </source>
</evidence>
<dbReference type="InterPro" id="IPR009495">
    <property type="entry name" value="NrsF"/>
</dbReference>
<proteinExistence type="predicted"/>
<feature type="transmembrane region" description="Helical" evidence="1">
    <location>
        <begin position="90"/>
        <end position="114"/>
    </location>
</feature>